<dbReference type="InterPro" id="IPR001279">
    <property type="entry name" value="Metallo-B-lactamas"/>
</dbReference>
<dbReference type="OrthoDB" id="9802248at2"/>
<dbReference type="InterPro" id="IPR036388">
    <property type="entry name" value="WH-like_DNA-bd_sf"/>
</dbReference>
<dbReference type="SUPFAM" id="SSF56281">
    <property type="entry name" value="Metallo-hydrolase/oxidoreductase"/>
    <property type="match status" value="1"/>
</dbReference>
<dbReference type="SMART" id="SM00849">
    <property type="entry name" value="Lactamase_B"/>
    <property type="match status" value="1"/>
</dbReference>
<organism evidence="2 3">
    <name type="scientific">Ignavigranum ruoffiae</name>
    <dbReference type="NCBI Taxonomy" id="89093"/>
    <lineage>
        <taxon>Bacteria</taxon>
        <taxon>Bacillati</taxon>
        <taxon>Bacillota</taxon>
        <taxon>Bacilli</taxon>
        <taxon>Lactobacillales</taxon>
        <taxon>Aerococcaceae</taxon>
        <taxon>Ignavigranum</taxon>
    </lineage>
</organism>
<gene>
    <name evidence="2" type="ORF">SAMN04488558_101188</name>
</gene>
<dbReference type="STRING" id="89093.SAMN04488558_101188"/>
<proteinExistence type="predicted"/>
<dbReference type="Pfam" id="PF00753">
    <property type="entry name" value="Lactamase_B"/>
    <property type="match status" value="1"/>
</dbReference>
<sequence length="334" mass="38393">MREILPNLYSFSITLPNSPLKQINSYVIKGSERNVLFDTAYNLPQCQAALLAGLAELDLKIEDMDLVLTHLHADHTGLTHLFSDAGCRIYANPIDATYANGMVSGKYWHLMDSFRLLYGMHEDELQIMDNPGYRYQLAHPFDYIPLNIGEKFSVGDYHFEILDLMGHTPGHIGLYDQDKQIIFSADTVLDPMTPNITYWGAQYPSILGAYLNTLRRLKSLPLKLMFATHRKIIDSPKQRMDQIIQHHYERMQEILDAMEIGQAYTIRDISAKISWRIKAESWEDFPKSQKWFAAGETMAHAEYLANLSYLELTKVSGTLYFKKVRQQIDLADFA</sequence>
<dbReference type="Gene3D" id="1.10.10.10">
    <property type="entry name" value="Winged helix-like DNA-binding domain superfamily/Winged helix DNA-binding domain"/>
    <property type="match status" value="1"/>
</dbReference>
<name>A0A1H8Z9P1_9LACT</name>
<evidence type="ECO:0000313" key="3">
    <source>
        <dbReference type="Proteomes" id="UP000198833"/>
    </source>
</evidence>
<dbReference type="EMBL" id="FOEN01000001">
    <property type="protein sequence ID" value="SEP61053.1"/>
    <property type="molecule type" value="Genomic_DNA"/>
</dbReference>
<accession>A0A1H8Z9P1</accession>
<feature type="domain" description="Metallo-beta-lactamase" evidence="1">
    <location>
        <begin position="22"/>
        <end position="229"/>
    </location>
</feature>
<dbReference type="Proteomes" id="UP000198833">
    <property type="component" value="Unassembled WGS sequence"/>
</dbReference>
<dbReference type="PANTHER" id="PTHR23131">
    <property type="entry name" value="ENDORIBONUCLEASE LACTB2"/>
    <property type="match status" value="1"/>
</dbReference>
<dbReference type="AlphaFoldDB" id="A0A1H8Z9P1"/>
<dbReference type="Gene3D" id="3.60.15.10">
    <property type="entry name" value="Ribonuclease Z/Hydroxyacylglutathione hydrolase-like"/>
    <property type="match status" value="1"/>
</dbReference>
<evidence type="ECO:0000259" key="1">
    <source>
        <dbReference type="SMART" id="SM00849"/>
    </source>
</evidence>
<dbReference type="InterPro" id="IPR050662">
    <property type="entry name" value="Sec-metab_biosynth-thioest"/>
</dbReference>
<dbReference type="PANTHER" id="PTHR23131:SF4">
    <property type="entry name" value="METALLO-BETA-LACTAMASE SUPERFAMILY POTEIN"/>
    <property type="match status" value="1"/>
</dbReference>
<protein>
    <submittedName>
        <fullName evidence="2">Glyoxylase, beta-lactamase superfamily II</fullName>
    </submittedName>
</protein>
<evidence type="ECO:0000313" key="2">
    <source>
        <dbReference type="EMBL" id="SEP61053.1"/>
    </source>
</evidence>
<keyword evidence="3" id="KW-1185">Reference proteome</keyword>
<dbReference type="RefSeq" id="WP_092569844.1">
    <property type="nucleotide sequence ID" value="NZ_FOEN01000001.1"/>
</dbReference>
<dbReference type="InterPro" id="IPR036866">
    <property type="entry name" value="RibonucZ/Hydroxyglut_hydro"/>
</dbReference>
<reference evidence="2 3" key="1">
    <citation type="submission" date="2016-10" db="EMBL/GenBank/DDBJ databases">
        <authorList>
            <person name="de Groot N.N."/>
        </authorList>
    </citation>
    <scope>NUCLEOTIDE SEQUENCE [LARGE SCALE GENOMIC DNA]</scope>
    <source>
        <strain evidence="2 3">DSM 15695</strain>
    </source>
</reference>